<evidence type="ECO:0008006" key="4">
    <source>
        <dbReference type="Google" id="ProtNLM"/>
    </source>
</evidence>
<dbReference type="AlphaFoldDB" id="A0A7G1G1P8"/>
<evidence type="ECO:0000256" key="1">
    <source>
        <dbReference type="SAM" id="Phobius"/>
    </source>
</evidence>
<feature type="transmembrane region" description="Helical" evidence="1">
    <location>
        <begin position="123"/>
        <end position="145"/>
    </location>
</feature>
<dbReference type="GO" id="GO:0140359">
    <property type="term" value="F:ABC-type transporter activity"/>
    <property type="evidence" value="ECO:0007669"/>
    <property type="project" value="InterPro"/>
</dbReference>
<sequence length="266" mass="30727">MNLFKKDFKYNFRSLLIWSIIIFSFSLLYIPFTEKILSDSGQMVKMLNKLPKIFLKSFNIDTESFSTPEGFFGSEGMSFIFILTGLFSATLSGSLFAKEFENKTIEYLLIKPFSRVKIFIQKYLVLISNIIILNLIFNFSTLYLFSVFVSSEYDKNILLGFGLYVFTVELFFGALGVLFSILFQKSNLTTTLSLGILFIMYFGETTVSEIKSIEPLAKLSIFHYMPLIETVKNHKIYLNNSIVIILISFIIMYISLKIFEKKNILI</sequence>
<dbReference type="Pfam" id="PF12679">
    <property type="entry name" value="ABC2_membrane_2"/>
    <property type="match status" value="1"/>
</dbReference>
<keyword evidence="1" id="KW-0472">Membrane</keyword>
<proteinExistence type="predicted"/>
<protein>
    <recommendedName>
        <fullName evidence="4">ABC transporter permease</fullName>
    </recommendedName>
</protein>
<keyword evidence="1" id="KW-1133">Transmembrane helix</keyword>
<organism evidence="2 3">
    <name type="scientific">Tepiditoga spiralis</name>
    <dbReference type="NCBI Taxonomy" id="2108365"/>
    <lineage>
        <taxon>Bacteria</taxon>
        <taxon>Thermotogati</taxon>
        <taxon>Thermotogota</taxon>
        <taxon>Thermotogae</taxon>
        <taxon>Petrotogales</taxon>
        <taxon>Petrotogaceae</taxon>
        <taxon>Tepiditoga</taxon>
    </lineage>
</organism>
<dbReference type="PANTHER" id="PTHR43471">
    <property type="entry name" value="ABC TRANSPORTER PERMEASE"/>
    <property type="match status" value="1"/>
</dbReference>
<feature type="transmembrane region" description="Helical" evidence="1">
    <location>
        <begin position="76"/>
        <end position="97"/>
    </location>
</feature>
<reference evidence="2 3" key="1">
    <citation type="submission" date="2018-06" db="EMBL/GenBank/DDBJ databases">
        <title>Genome sequencing of Oceanotoga sp. sy52.</title>
        <authorList>
            <person name="Mori K."/>
        </authorList>
    </citation>
    <scope>NUCLEOTIDE SEQUENCE [LARGE SCALE GENOMIC DNA]</scope>
    <source>
        <strain evidence="3">sy52</strain>
    </source>
</reference>
<feature type="transmembrane region" description="Helical" evidence="1">
    <location>
        <begin position="12"/>
        <end position="32"/>
    </location>
</feature>
<dbReference type="PANTHER" id="PTHR43471:SF12">
    <property type="entry name" value="HYPOTHETICAL MEMBRANE PROTEIN, CONSERVED"/>
    <property type="match status" value="1"/>
</dbReference>
<dbReference type="GO" id="GO:0005886">
    <property type="term" value="C:plasma membrane"/>
    <property type="evidence" value="ECO:0007669"/>
    <property type="project" value="UniProtKB-SubCell"/>
</dbReference>
<evidence type="ECO:0000313" key="2">
    <source>
        <dbReference type="EMBL" id="BBE30150.1"/>
    </source>
</evidence>
<dbReference type="RefSeq" id="WP_190615278.1">
    <property type="nucleotide sequence ID" value="NZ_AP018712.1"/>
</dbReference>
<accession>A0A7G1G1P8</accession>
<dbReference type="FunCoup" id="A0A7G1G1P8">
    <property type="interactions" value="150"/>
</dbReference>
<keyword evidence="3" id="KW-1185">Reference proteome</keyword>
<gene>
    <name evidence="2" type="ORF">OSSY52_02910</name>
</gene>
<dbReference type="KEGG" id="ocy:OSSY52_02910"/>
<dbReference type="InParanoid" id="A0A7G1G1P8"/>
<name>A0A7G1G1P8_9BACT</name>
<feature type="transmembrane region" description="Helical" evidence="1">
    <location>
        <begin position="236"/>
        <end position="256"/>
    </location>
</feature>
<keyword evidence="1" id="KW-0812">Transmembrane</keyword>
<evidence type="ECO:0000313" key="3">
    <source>
        <dbReference type="Proteomes" id="UP000516361"/>
    </source>
</evidence>
<dbReference type="Proteomes" id="UP000516361">
    <property type="component" value="Chromosome"/>
</dbReference>
<feature type="transmembrane region" description="Helical" evidence="1">
    <location>
        <begin position="157"/>
        <end position="179"/>
    </location>
</feature>
<dbReference type="EMBL" id="AP018712">
    <property type="protein sequence ID" value="BBE30150.1"/>
    <property type="molecule type" value="Genomic_DNA"/>
</dbReference>